<evidence type="ECO:0000313" key="2">
    <source>
        <dbReference type="Proteomes" id="UP000001514"/>
    </source>
</evidence>
<dbReference type="Proteomes" id="UP000001514">
    <property type="component" value="Unassembled WGS sequence"/>
</dbReference>
<feature type="non-terminal residue" evidence="1">
    <location>
        <position position="1"/>
    </location>
</feature>
<feature type="non-terminal residue" evidence="1">
    <location>
        <position position="101"/>
    </location>
</feature>
<accession>D8RKN9</accession>
<dbReference type="EMBL" id="GL377582">
    <property type="protein sequence ID" value="EFJ27475.1"/>
    <property type="molecule type" value="Genomic_DNA"/>
</dbReference>
<protein>
    <submittedName>
        <fullName evidence="1">Uncharacterized protein</fullName>
    </submittedName>
</protein>
<dbReference type="eggNOG" id="ENOG502RZMV">
    <property type="taxonomic scope" value="Eukaryota"/>
</dbReference>
<reference evidence="1 2" key="1">
    <citation type="journal article" date="2011" name="Science">
        <title>The Selaginella genome identifies genetic changes associated with the evolution of vascular plants.</title>
        <authorList>
            <person name="Banks J.A."/>
            <person name="Nishiyama T."/>
            <person name="Hasebe M."/>
            <person name="Bowman J.L."/>
            <person name="Gribskov M."/>
            <person name="dePamphilis C."/>
            <person name="Albert V.A."/>
            <person name="Aono N."/>
            <person name="Aoyama T."/>
            <person name="Ambrose B.A."/>
            <person name="Ashton N.W."/>
            <person name="Axtell M.J."/>
            <person name="Barker E."/>
            <person name="Barker M.S."/>
            <person name="Bennetzen J.L."/>
            <person name="Bonawitz N.D."/>
            <person name="Chapple C."/>
            <person name="Cheng C."/>
            <person name="Correa L.G."/>
            <person name="Dacre M."/>
            <person name="DeBarry J."/>
            <person name="Dreyer I."/>
            <person name="Elias M."/>
            <person name="Engstrom E.M."/>
            <person name="Estelle M."/>
            <person name="Feng L."/>
            <person name="Finet C."/>
            <person name="Floyd S.K."/>
            <person name="Frommer W.B."/>
            <person name="Fujita T."/>
            <person name="Gramzow L."/>
            <person name="Gutensohn M."/>
            <person name="Harholt J."/>
            <person name="Hattori M."/>
            <person name="Heyl A."/>
            <person name="Hirai T."/>
            <person name="Hiwatashi Y."/>
            <person name="Ishikawa M."/>
            <person name="Iwata M."/>
            <person name="Karol K.G."/>
            <person name="Koehler B."/>
            <person name="Kolukisaoglu U."/>
            <person name="Kubo M."/>
            <person name="Kurata T."/>
            <person name="Lalonde S."/>
            <person name="Li K."/>
            <person name="Li Y."/>
            <person name="Litt A."/>
            <person name="Lyons E."/>
            <person name="Manning G."/>
            <person name="Maruyama T."/>
            <person name="Michael T.P."/>
            <person name="Mikami K."/>
            <person name="Miyazaki S."/>
            <person name="Morinaga S."/>
            <person name="Murata T."/>
            <person name="Mueller-Roeber B."/>
            <person name="Nelson D.R."/>
            <person name="Obara M."/>
            <person name="Oguri Y."/>
            <person name="Olmstead R.G."/>
            <person name="Onodera N."/>
            <person name="Petersen B.L."/>
            <person name="Pils B."/>
            <person name="Prigge M."/>
            <person name="Rensing S.A."/>
            <person name="Riano-Pachon D.M."/>
            <person name="Roberts A.W."/>
            <person name="Sato Y."/>
            <person name="Scheller H.V."/>
            <person name="Schulz B."/>
            <person name="Schulz C."/>
            <person name="Shakirov E.V."/>
            <person name="Shibagaki N."/>
            <person name="Shinohara N."/>
            <person name="Shippen D.E."/>
            <person name="Soerensen I."/>
            <person name="Sotooka R."/>
            <person name="Sugimoto N."/>
            <person name="Sugita M."/>
            <person name="Sumikawa N."/>
            <person name="Tanurdzic M."/>
            <person name="Theissen G."/>
            <person name="Ulvskov P."/>
            <person name="Wakazuki S."/>
            <person name="Weng J.K."/>
            <person name="Willats W.W."/>
            <person name="Wipf D."/>
            <person name="Wolf P.G."/>
            <person name="Yang L."/>
            <person name="Zimmer A.D."/>
            <person name="Zhu Q."/>
            <person name="Mitros T."/>
            <person name="Hellsten U."/>
            <person name="Loque D."/>
            <person name="Otillar R."/>
            <person name="Salamov A."/>
            <person name="Schmutz J."/>
            <person name="Shapiro H."/>
            <person name="Lindquist E."/>
            <person name="Lucas S."/>
            <person name="Rokhsar D."/>
            <person name="Grigoriev I.V."/>
        </authorList>
    </citation>
    <scope>NUCLEOTIDE SEQUENCE [LARGE SCALE GENOMIC DNA]</scope>
</reference>
<dbReference type="Gramene" id="EFJ27475">
    <property type="protein sequence ID" value="EFJ27475"/>
    <property type="gene ID" value="SELMODRAFT_38984"/>
</dbReference>
<evidence type="ECO:0000313" key="1">
    <source>
        <dbReference type="EMBL" id="EFJ27475.1"/>
    </source>
</evidence>
<proteinExistence type="predicted"/>
<dbReference type="PANTHER" id="PTHR36341:SF3">
    <property type="entry name" value="DUF2996 FAMILY PROTEIN"/>
    <property type="match status" value="1"/>
</dbReference>
<dbReference type="KEGG" id="smo:SELMODRAFT_38984"/>
<dbReference type="STRING" id="88036.D8RKN9"/>
<dbReference type="GO" id="GO:0009579">
    <property type="term" value="C:thylakoid"/>
    <property type="evidence" value="ECO:0000318"/>
    <property type="project" value="GO_Central"/>
</dbReference>
<dbReference type="OrthoDB" id="5873279at2759"/>
<keyword evidence="2" id="KW-1185">Reference proteome</keyword>
<dbReference type="Pfam" id="PF11210">
    <property type="entry name" value="DUF2996"/>
    <property type="match status" value="1"/>
</dbReference>
<dbReference type="InParanoid" id="D8RKN9"/>
<dbReference type="AlphaFoldDB" id="D8RKN9"/>
<sequence>LMVEDVAPRLQAKLAKEENLADVEVCFENDQLRGSFSKLGIPYTFWAYFPDASLEGARGFSVSAYGSPPSTVEPFLIDEKKLTADLIVYWVHKRLFAQNLL</sequence>
<organism evidence="2">
    <name type="scientific">Selaginella moellendorffii</name>
    <name type="common">Spikemoss</name>
    <dbReference type="NCBI Taxonomy" id="88036"/>
    <lineage>
        <taxon>Eukaryota</taxon>
        <taxon>Viridiplantae</taxon>
        <taxon>Streptophyta</taxon>
        <taxon>Embryophyta</taxon>
        <taxon>Tracheophyta</taxon>
        <taxon>Lycopodiopsida</taxon>
        <taxon>Selaginellales</taxon>
        <taxon>Selaginellaceae</taxon>
        <taxon>Selaginella</taxon>
    </lineage>
</organism>
<dbReference type="InterPro" id="IPR021374">
    <property type="entry name" value="DUF2996"/>
</dbReference>
<dbReference type="HOGENOM" id="CLU_111746_1_1_1"/>
<name>D8RKN9_SELML</name>
<dbReference type="PANTHER" id="PTHR36341">
    <property type="entry name" value="DUF2996 FAMILY PROTEIN"/>
    <property type="match status" value="1"/>
</dbReference>
<dbReference type="OMA" id="RARXDVI"/>
<gene>
    <name evidence="1" type="ORF">SELMODRAFT_38984</name>
</gene>